<organism evidence="2 3">
    <name type="scientific">Mannheimia phage vB_MhM_587AP1</name>
    <dbReference type="NCBI Taxonomy" id="1572744"/>
    <lineage>
        <taxon>Viruses</taxon>
        <taxon>Duplodnaviria</taxon>
        <taxon>Heunggongvirae</taxon>
        <taxon>Uroviricota</taxon>
        <taxon>Caudoviricetes</taxon>
        <taxon>Peduoviridae</taxon>
        <taxon>Baylorvirus</taxon>
        <taxon>Baylorvirus bv1127AP1</taxon>
    </lineage>
</organism>
<feature type="transmembrane region" description="Helical" evidence="1">
    <location>
        <begin position="7"/>
        <end position="24"/>
    </location>
</feature>
<accession>A0A0M3LPZ9</accession>
<feature type="transmembrane region" description="Helical" evidence="1">
    <location>
        <begin position="71"/>
        <end position="88"/>
    </location>
</feature>
<evidence type="ECO:0000313" key="2">
    <source>
        <dbReference type="EMBL" id="AJA72951.1"/>
    </source>
</evidence>
<evidence type="ECO:0000313" key="3">
    <source>
        <dbReference type="Proteomes" id="UP000203706"/>
    </source>
</evidence>
<dbReference type="EMBL" id="KP137434">
    <property type="protein sequence ID" value="AJA72951.1"/>
    <property type="molecule type" value="Genomic_DNA"/>
</dbReference>
<sequence length="139" mass="15633">MQNSTAFRKVFMMILFLIWLADFIGKVHVIINVFFLLAIILCIVGGITFCANSSEYDKAEIKWHNWGKTKVYLAIKVAIASAIIGAIIPSKNTYYAMVGVYVGQEIIANPTSQRLFDKSIQAIELKLDEVINSDLKKDK</sequence>
<keyword evidence="1" id="KW-0812">Transmembrane</keyword>
<name>A0A0M3LPZ9_9CAUD</name>
<keyword evidence="1" id="KW-0472">Membrane</keyword>
<gene>
    <name evidence="2" type="ORF">587AP1_27</name>
</gene>
<feature type="transmembrane region" description="Helical" evidence="1">
    <location>
        <begin position="30"/>
        <end position="51"/>
    </location>
</feature>
<evidence type="ECO:0000256" key="1">
    <source>
        <dbReference type="SAM" id="Phobius"/>
    </source>
</evidence>
<reference evidence="2 3" key="1">
    <citation type="journal article" date="2015" name="BMC Microbiol.">
        <title>Comparative analysis of multiple inducible phages from Mannheimia haemolytica.</title>
        <authorList>
            <person name="Niu Y.D."/>
            <person name="Cook S.R."/>
            <person name="Wang J."/>
            <person name="Klima C.L."/>
            <person name="Hsu Y.H."/>
            <person name="Kropinski A.M."/>
            <person name="Turner D."/>
            <person name="McAllister T.A."/>
        </authorList>
    </citation>
    <scope>NUCLEOTIDE SEQUENCE [LARGE SCALE GENOMIC DNA]</scope>
</reference>
<dbReference type="KEGG" id="vg:26634305"/>
<dbReference type="RefSeq" id="YP_009207780.1">
    <property type="nucleotide sequence ID" value="NC_028898.1"/>
</dbReference>
<dbReference type="Proteomes" id="UP000203706">
    <property type="component" value="Segment"/>
</dbReference>
<dbReference type="GeneID" id="26634305"/>
<protein>
    <submittedName>
        <fullName evidence="2">Uncharacterized protein</fullName>
    </submittedName>
</protein>
<keyword evidence="1" id="KW-1133">Transmembrane helix</keyword>
<proteinExistence type="predicted"/>